<dbReference type="AlphaFoldDB" id="A0A401IBQ7"/>
<dbReference type="EMBL" id="BDQK01000001">
    <property type="protein sequence ID" value="GBF78713.1"/>
    <property type="molecule type" value="Genomic_DNA"/>
</dbReference>
<proteinExistence type="predicted"/>
<keyword evidence="1" id="KW-0472">Membrane</keyword>
<evidence type="ECO:0000313" key="3">
    <source>
        <dbReference type="Proteomes" id="UP000287247"/>
    </source>
</evidence>
<accession>A0A401IBQ7</accession>
<dbReference type="OrthoDB" id="480631at2"/>
<keyword evidence="1" id="KW-1133">Transmembrane helix</keyword>
<evidence type="ECO:0000313" key="2">
    <source>
        <dbReference type="EMBL" id="GBF78713.1"/>
    </source>
</evidence>
<reference evidence="3" key="1">
    <citation type="submission" date="2017-05" db="EMBL/GenBank/DDBJ databases">
        <title>Physiological properties and genetic analysis related to exopolysaccharide production of fresh-water unicellular cyanobacterium Aphanothece sacrum, Suizenji Nori, that has been cultured as a food source in Japan.</title>
        <authorList>
            <person name="Kanesaki Y."/>
            <person name="Yoshikawa S."/>
            <person name="Ohki K."/>
        </authorList>
    </citation>
    <scope>NUCLEOTIDE SEQUENCE [LARGE SCALE GENOMIC DNA]</scope>
    <source>
        <strain evidence="3">FPU1</strain>
    </source>
</reference>
<dbReference type="RefSeq" id="WP_124978127.1">
    <property type="nucleotide sequence ID" value="NZ_BDQK01000001.1"/>
</dbReference>
<organism evidence="2 3">
    <name type="scientific">Aphanothece sacrum FPU1</name>
    <dbReference type="NCBI Taxonomy" id="1920663"/>
    <lineage>
        <taxon>Bacteria</taxon>
        <taxon>Bacillati</taxon>
        <taxon>Cyanobacteriota</taxon>
        <taxon>Cyanophyceae</taxon>
        <taxon>Oscillatoriophycideae</taxon>
        <taxon>Chroococcales</taxon>
        <taxon>Aphanothecaceae</taxon>
        <taxon>Aphanothece</taxon>
    </lineage>
</organism>
<sequence length="268" mass="30280">MKLQLSSQQLVKLLATIVVIGVSITGIILLQKSRIKPPEEILTQKEYQQQEQLEKIQLDVLKGFPTLGYNNLMADWLYLRFIQYFGDQNARRQTGYGLSPDYFDLIVSRDPLFVNSHLKLAVSTSLFAGYPQKTVEFLGKSLEKIPPKLEAPVYPPYYLWIYKGIDQLLFLGDIEGAKHSNTMAAKWAETYPDEASQRTAANKRETVKFLENNPKSKIPQIGAWAQVLSGAADKKTEDRALAEIQALGGQIIRTPDGRLNVRVPDNIR</sequence>
<evidence type="ECO:0000256" key="1">
    <source>
        <dbReference type="SAM" id="Phobius"/>
    </source>
</evidence>
<keyword evidence="1" id="KW-0812">Transmembrane</keyword>
<comment type="caution">
    <text evidence="2">The sequence shown here is derived from an EMBL/GenBank/DDBJ whole genome shotgun (WGS) entry which is preliminary data.</text>
</comment>
<feature type="transmembrane region" description="Helical" evidence="1">
    <location>
        <begin position="12"/>
        <end position="30"/>
    </location>
</feature>
<protein>
    <submittedName>
        <fullName evidence="2">Uncharacterized protein</fullName>
    </submittedName>
</protein>
<name>A0A401IBQ7_APHSA</name>
<dbReference type="Proteomes" id="UP000287247">
    <property type="component" value="Unassembled WGS sequence"/>
</dbReference>
<keyword evidence="3" id="KW-1185">Reference proteome</keyword>
<gene>
    <name evidence="2" type="ORF">AsFPU1_0102</name>
</gene>